<evidence type="ECO:0000256" key="1">
    <source>
        <dbReference type="SAM" id="MobiDB-lite"/>
    </source>
</evidence>
<comment type="caution">
    <text evidence="3">The sequence shown here is derived from an EMBL/GenBank/DDBJ whole genome shotgun (WGS) entry which is preliminary data.</text>
</comment>
<evidence type="ECO:0000259" key="2">
    <source>
        <dbReference type="Pfam" id="PF03101"/>
    </source>
</evidence>
<dbReference type="EMBL" id="JASCZI010181263">
    <property type="protein sequence ID" value="MED6180307.1"/>
    <property type="molecule type" value="Genomic_DNA"/>
</dbReference>
<feature type="region of interest" description="Disordered" evidence="1">
    <location>
        <begin position="142"/>
        <end position="170"/>
    </location>
</feature>
<feature type="compositionally biased region" description="Low complexity" evidence="1">
    <location>
        <begin position="155"/>
        <end position="170"/>
    </location>
</feature>
<sequence>MQYTCEVDEEYVPKVGMWFESVEEAGLFYNEYAKRAGFSTKIRNSNRCKETKEIKNQLITCNREGRWTSEIPSVEKTNPICGANCPARIYVHIDKKTRHWCISKVVLHYSHPCCPDKTQMLPQHNGLSLDVRRTIEKINEKERRIVPNEEDEVQAGSMASEGRSSSSIQRSTLCSIQAMQARDETDVIAPRSRLPSKPLSQSSIPPTLMAKRSPRQLRYQRIQHQPGVDPGN</sequence>
<keyword evidence="4" id="KW-1185">Reference proteome</keyword>
<dbReference type="PANTHER" id="PTHR46328:SF35">
    <property type="entry name" value="PROTEIN FAR1-RELATED SEQUENCE 5-LIKE"/>
    <property type="match status" value="1"/>
</dbReference>
<dbReference type="PANTHER" id="PTHR46328">
    <property type="entry name" value="FAR-RED IMPAIRED RESPONSIVE (FAR1) FAMILY PROTEIN-RELATED"/>
    <property type="match status" value="1"/>
</dbReference>
<reference evidence="3 4" key="1">
    <citation type="journal article" date="2023" name="Plants (Basel)">
        <title>Bridging the Gap: Combining Genomics and Transcriptomics Approaches to Understand Stylosanthes scabra, an Orphan Legume from the Brazilian Caatinga.</title>
        <authorList>
            <person name="Ferreira-Neto J.R.C."/>
            <person name="da Silva M.D."/>
            <person name="Binneck E."/>
            <person name="de Melo N.F."/>
            <person name="da Silva R.H."/>
            <person name="de Melo A.L.T.M."/>
            <person name="Pandolfi V."/>
            <person name="Bustamante F.O."/>
            <person name="Brasileiro-Vidal A.C."/>
            <person name="Benko-Iseppon A.M."/>
        </authorList>
    </citation>
    <scope>NUCLEOTIDE SEQUENCE [LARGE SCALE GENOMIC DNA]</scope>
    <source>
        <tissue evidence="3">Leaves</tissue>
    </source>
</reference>
<dbReference type="Proteomes" id="UP001341840">
    <property type="component" value="Unassembled WGS sequence"/>
</dbReference>
<proteinExistence type="predicted"/>
<organism evidence="3 4">
    <name type="scientific">Stylosanthes scabra</name>
    <dbReference type="NCBI Taxonomy" id="79078"/>
    <lineage>
        <taxon>Eukaryota</taxon>
        <taxon>Viridiplantae</taxon>
        <taxon>Streptophyta</taxon>
        <taxon>Embryophyta</taxon>
        <taxon>Tracheophyta</taxon>
        <taxon>Spermatophyta</taxon>
        <taxon>Magnoliopsida</taxon>
        <taxon>eudicotyledons</taxon>
        <taxon>Gunneridae</taxon>
        <taxon>Pentapetalae</taxon>
        <taxon>rosids</taxon>
        <taxon>fabids</taxon>
        <taxon>Fabales</taxon>
        <taxon>Fabaceae</taxon>
        <taxon>Papilionoideae</taxon>
        <taxon>50 kb inversion clade</taxon>
        <taxon>dalbergioids sensu lato</taxon>
        <taxon>Dalbergieae</taxon>
        <taxon>Pterocarpus clade</taxon>
        <taxon>Stylosanthes</taxon>
    </lineage>
</organism>
<protein>
    <recommendedName>
        <fullName evidence="2">FAR1 domain-containing protein</fullName>
    </recommendedName>
</protein>
<evidence type="ECO:0000313" key="4">
    <source>
        <dbReference type="Proteomes" id="UP001341840"/>
    </source>
</evidence>
<feature type="domain" description="FAR1" evidence="2">
    <location>
        <begin position="28"/>
        <end position="114"/>
    </location>
</feature>
<dbReference type="Pfam" id="PF03101">
    <property type="entry name" value="FAR1"/>
    <property type="match status" value="1"/>
</dbReference>
<dbReference type="InterPro" id="IPR004330">
    <property type="entry name" value="FAR1_DNA_bnd_dom"/>
</dbReference>
<gene>
    <name evidence="3" type="ORF">PIB30_009096</name>
</gene>
<feature type="region of interest" description="Disordered" evidence="1">
    <location>
        <begin position="182"/>
        <end position="232"/>
    </location>
</feature>
<accession>A0ABU6W344</accession>
<name>A0ABU6W344_9FABA</name>
<evidence type="ECO:0000313" key="3">
    <source>
        <dbReference type="EMBL" id="MED6180307.1"/>
    </source>
</evidence>